<dbReference type="GO" id="GO:0052717">
    <property type="term" value="F:tRNA-specific adenosine-34 deaminase activity"/>
    <property type="evidence" value="ECO:0007669"/>
    <property type="project" value="UniProtKB-EC"/>
</dbReference>
<dbReference type="SUPFAM" id="SSF53927">
    <property type="entry name" value="Cytidine deaminase-like"/>
    <property type="match status" value="1"/>
</dbReference>
<dbReference type="STRING" id="573061.Clocel_0155"/>
<dbReference type="EMBL" id="CP002160">
    <property type="protein sequence ID" value="ADL49943.1"/>
    <property type="molecule type" value="Genomic_DNA"/>
</dbReference>
<gene>
    <name evidence="2" type="ordered locus">Clocel_0155</name>
</gene>
<dbReference type="InterPro" id="IPR016193">
    <property type="entry name" value="Cytidine_deaminase-like"/>
</dbReference>
<feature type="domain" description="CMP/dCMP-type deaminase" evidence="1">
    <location>
        <begin position="1"/>
        <end position="112"/>
    </location>
</feature>
<dbReference type="Gene3D" id="3.40.140.10">
    <property type="entry name" value="Cytidine Deaminase, domain 2"/>
    <property type="match status" value="1"/>
</dbReference>
<dbReference type="PANTHER" id="PTHR11079:SF179">
    <property type="entry name" value="TRNA(ADENINE(34)) DEAMINASE, CHLOROPLASTIC"/>
    <property type="match status" value="1"/>
</dbReference>
<dbReference type="Pfam" id="PF00383">
    <property type="entry name" value="dCMP_cyt_deam_1"/>
    <property type="match status" value="1"/>
</dbReference>
<name>D9SNS2_CLOC7</name>
<accession>D9SNS2</accession>
<dbReference type="RefSeq" id="WP_010075299.1">
    <property type="nucleotide sequence ID" value="NC_014393.1"/>
</dbReference>
<keyword evidence="3" id="KW-1185">Reference proteome</keyword>
<dbReference type="CDD" id="cd01285">
    <property type="entry name" value="nucleoside_deaminase"/>
    <property type="match status" value="1"/>
</dbReference>
<dbReference type="AlphaFoldDB" id="D9SNS2"/>
<dbReference type="GO" id="GO:0046872">
    <property type="term" value="F:metal ion binding"/>
    <property type="evidence" value="ECO:0007669"/>
    <property type="project" value="UniProtKB-KW"/>
</dbReference>
<reference evidence="2 3" key="1">
    <citation type="submission" date="2010-08" db="EMBL/GenBank/DDBJ databases">
        <title>Complete sequence of Clostridium cellulovorans 743B.</title>
        <authorList>
            <consortium name="US DOE Joint Genome Institute"/>
            <person name="Lucas S."/>
            <person name="Copeland A."/>
            <person name="Lapidus A."/>
            <person name="Cheng J.-F."/>
            <person name="Bruce D."/>
            <person name="Goodwin L."/>
            <person name="Pitluck S."/>
            <person name="Chertkov O."/>
            <person name="Detter J.C."/>
            <person name="Han C."/>
            <person name="Tapia R."/>
            <person name="Land M."/>
            <person name="Hauser L."/>
            <person name="Chang Y.-J."/>
            <person name="Jeffries C."/>
            <person name="Kyrpides N."/>
            <person name="Ivanova N."/>
            <person name="Mikhailova N."/>
            <person name="Hemme C.L."/>
            <person name="Woyke T."/>
        </authorList>
    </citation>
    <scope>NUCLEOTIDE SEQUENCE [LARGE SCALE GENOMIC DNA]</scope>
    <source>
        <strain evidence="3">ATCC 35296 / DSM 3052 / OCM 3 / 743B</strain>
    </source>
</reference>
<dbReference type="GO" id="GO:0002100">
    <property type="term" value="P:tRNA wobble adenosine to inosine editing"/>
    <property type="evidence" value="ECO:0007669"/>
    <property type="project" value="InterPro"/>
</dbReference>
<evidence type="ECO:0000313" key="3">
    <source>
        <dbReference type="Proteomes" id="UP000002730"/>
    </source>
</evidence>
<evidence type="ECO:0000259" key="1">
    <source>
        <dbReference type="PROSITE" id="PS51747"/>
    </source>
</evidence>
<protein>
    <submittedName>
        <fullName evidence="2">CMP/dCMP deaminase zinc-binding</fullName>
    </submittedName>
</protein>
<dbReference type="KEGG" id="ccb:Clocel_0155"/>
<dbReference type="InterPro" id="IPR002125">
    <property type="entry name" value="CMP_dCMP_dom"/>
</dbReference>
<proteinExistence type="predicted"/>
<dbReference type="PANTHER" id="PTHR11079">
    <property type="entry name" value="CYTOSINE DEAMINASE FAMILY MEMBER"/>
    <property type="match status" value="1"/>
</dbReference>
<organism evidence="2 3">
    <name type="scientific">Clostridium cellulovorans (strain ATCC 35296 / DSM 3052 / OCM 3 / 743B)</name>
    <dbReference type="NCBI Taxonomy" id="573061"/>
    <lineage>
        <taxon>Bacteria</taxon>
        <taxon>Bacillati</taxon>
        <taxon>Bacillota</taxon>
        <taxon>Clostridia</taxon>
        <taxon>Eubacteriales</taxon>
        <taxon>Clostridiaceae</taxon>
        <taxon>Clostridium</taxon>
    </lineage>
</organism>
<sequence length="167" mass="18545">MNIDDKMRIALEIGKKSLEQGELPVGAVIFKGDEIIGRAYSSGESKQQFLRHAEMKVLWEVDEQGYSVRDRKNMQLFVTLEPCMMCLGAAMGAFIGEIYYSVPSPIDGAVALAESSLNSNNVEIPSYTLPKCFGGVLQEEGKELLKRYVEIKEEGALVNFCKKLISL</sequence>
<dbReference type="PROSITE" id="PS51747">
    <property type="entry name" value="CYT_DCMP_DEAMINASES_2"/>
    <property type="match status" value="1"/>
</dbReference>
<evidence type="ECO:0000313" key="2">
    <source>
        <dbReference type="EMBL" id="ADL49943.1"/>
    </source>
</evidence>
<dbReference type="Proteomes" id="UP000002730">
    <property type="component" value="Chromosome"/>
</dbReference>
<dbReference type="OrthoDB" id="9802676at2"/>
<dbReference type="HOGENOM" id="CLU_025810_3_2_9"/>
<dbReference type="eggNOG" id="COG0590">
    <property type="taxonomic scope" value="Bacteria"/>
</dbReference>